<dbReference type="InterPro" id="IPR001710">
    <property type="entry name" value="Pro-ADM"/>
</dbReference>
<keyword evidence="7" id="KW-0027">Amidation</keyword>
<name>A0AA35NW93_9SAUR</name>
<dbReference type="GO" id="GO:0031700">
    <property type="term" value="F:adrenomedullin receptor binding"/>
    <property type="evidence" value="ECO:0007669"/>
    <property type="project" value="TreeGrafter"/>
</dbReference>
<evidence type="ECO:0000256" key="8">
    <source>
        <dbReference type="ARBA" id="ARBA00023157"/>
    </source>
</evidence>
<dbReference type="InterPro" id="IPR021116">
    <property type="entry name" value="Calcitonin/adrenomedullin"/>
</dbReference>
<dbReference type="GO" id="GO:0007189">
    <property type="term" value="P:adenylate cyclase-activating G protein-coupled receptor signaling pathway"/>
    <property type="evidence" value="ECO:0007669"/>
    <property type="project" value="TreeGrafter"/>
</dbReference>
<dbReference type="EMBL" id="OX395126">
    <property type="protein sequence ID" value="CAI5763403.1"/>
    <property type="molecule type" value="Genomic_DNA"/>
</dbReference>
<dbReference type="GO" id="GO:0005179">
    <property type="term" value="F:hormone activity"/>
    <property type="evidence" value="ECO:0007669"/>
    <property type="project" value="UniProtKB-KW"/>
</dbReference>
<dbReference type="GO" id="GO:0005615">
    <property type="term" value="C:extracellular space"/>
    <property type="evidence" value="ECO:0007669"/>
    <property type="project" value="TreeGrafter"/>
</dbReference>
<keyword evidence="6" id="KW-0732">Signal</keyword>
<evidence type="ECO:0000256" key="2">
    <source>
        <dbReference type="ARBA" id="ARBA00010575"/>
    </source>
</evidence>
<proteinExistence type="inferred from homology"/>
<organism evidence="11 12">
    <name type="scientific">Podarcis lilfordi</name>
    <name type="common">Lilford's wall lizard</name>
    <dbReference type="NCBI Taxonomy" id="74358"/>
    <lineage>
        <taxon>Eukaryota</taxon>
        <taxon>Metazoa</taxon>
        <taxon>Chordata</taxon>
        <taxon>Craniata</taxon>
        <taxon>Vertebrata</taxon>
        <taxon>Euteleostomi</taxon>
        <taxon>Lepidosauria</taxon>
        <taxon>Squamata</taxon>
        <taxon>Bifurcata</taxon>
        <taxon>Unidentata</taxon>
        <taxon>Episquamata</taxon>
        <taxon>Laterata</taxon>
        <taxon>Lacertibaenia</taxon>
        <taxon>Lacertidae</taxon>
        <taxon>Podarcis</taxon>
    </lineage>
</organism>
<keyword evidence="5" id="KW-0372">Hormone</keyword>
<accession>A0AA35NW93</accession>
<dbReference type="GO" id="GO:1990410">
    <property type="term" value="P:adrenomedullin receptor signaling pathway"/>
    <property type="evidence" value="ECO:0007669"/>
    <property type="project" value="TreeGrafter"/>
</dbReference>
<dbReference type="PRINTS" id="PR00801">
    <property type="entry name" value="ADRENOMEDULN"/>
</dbReference>
<dbReference type="GO" id="GO:0003073">
    <property type="term" value="P:regulation of systemic arterial blood pressure"/>
    <property type="evidence" value="ECO:0007669"/>
    <property type="project" value="TreeGrafter"/>
</dbReference>
<dbReference type="GO" id="GO:0010460">
    <property type="term" value="P:positive regulation of heart rate"/>
    <property type="evidence" value="ECO:0007669"/>
    <property type="project" value="TreeGrafter"/>
</dbReference>
<evidence type="ECO:0000313" key="11">
    <source>
        <dbReference type="EMBL" id="CAI5763403.1"/>
    </source>
</evidence>
<dbReference type="Proteomes" id="UP001178461">
    <property type="component" value="Chromosome 1"/>
</dbReference>
<sequence length="252" mass="26860">MACHDCYGRAAQRGASIRARVHLLAPAAHFFAEMQGSSVRTAGLQWIIFAIRMKVVSLALLYLGSVSFFGVEAAKLDIASDFKRKWSSWRARRDGPVPPLTAAQAAALGEGKSPAGSQAAAAEAAAAEHMPALTAAQAAAGVKRPTRSLDSLRAKSNQAPNIRNWREMCGFGTCTVHNLVHIIHHYMDKDKDVSAPPEKFGPQGYGRRRRRSLLNTAAAAASSFSGRSTRTASRLLALLREGGSAGALAQQP</sequence>
<evidence type="ECO:0000256" key="9">
    <source>
        <dbReference type="ARBA" id="ARBA00023472"/>
    </source>
</evidence>
<keyword evidence="4" id="KW-0165">Cleavage on pair of basic residues</keyword>
<dbReference type="Pfam" id="PF00214">
    <property type="entry name" value="Calc_CGRP_IAPP"/>
    <property type="match status" value="1"/>
</dbReference>
<dbReference type="AlphaFoldDB" id="A0AA35NW93"/>
<evidence type="ECO:0000256" key="7">
    <source>
        <dbReference type="ARBA" id="ARBA00022815"/>
    </source>
</evidence>
<keyword evidence="3" id="KW-0964">Secreted</keyword>
<gene>
    <name evidence="11" type="ORF">PODLI_1B027139</name>
</gene>
<evidence type="ECO:0000256" key="1">
    <source>
        <dbReference type="ARBA" id="ARBA00004613"/>
    </source>
</evidence>
<evidence type="ECO:0000313" key="12">
    <source>
        <dbReference type="Proteomes" id="UP001178461"/>
    </source>
</evidence>
<keyword evidence="8" id="KW-1015">Disulfide bond</keyword>
<comment type="subcellular location">
    <subcellularLocation>
        <location evidence="1">Secreted</location>
    </subcellularLocation>
</comment>
<dbReference type="PANTHER" id="PTHR23414:SF3">
    <property type="entry name" value="PRO-ADRENOMEDULLIN"/>
    <property type="match status" value="1"/>
</dbReference>
<evidence type="ECO:0000256" key="10">
    <source>
        <dbReference type="ARBA" id="ARBA00049577"/>
    </source>
</evidence>
<keyword evidence="12" id="KW-1185">Reference proteome</keyword>
<evidence type="ECO:0000256" key="3">
    <source>
        <dbReference type="ARBA" id="ARBA00022525"/>
    </source>
</evidence>
<comment type="similarity">
    <text evidence="2">Belongs to the adrenomedullin family.</text>
</comment>
<dbReference type="InterPro" id="IPR051665">
    <property type="entry name" value="Adrenomedullin-reg_peptide"/>
</dbReference>
<comment type="function">
    <text evidence="10">ADM function is mediated by the CALCRL-RAMP2 and CALCRL-RAMP3 receptor complexes with ADM showing the highest potency for the CALCRL-RAMP2 complex.</text>
</comment>
<dbReference type="PANTHER" id="PTHR23414">
    <property type="entry name" value="ADRENOMEDULLIN, ADM"/>
    <property type="match status" value="1"/>
</dbReference>
<reference evidence="11" key="1">
    <citation type="submission" date="2022-12" db="EMBL/GenBank/DDBJ databases">
        <authorList>
            <person name="Alioto T."/>
            <person name="Alioto T."/>
            <person name="Gomez Garrido J."/>
        </authorList>
    </citation>
    <scope>NUCLEOTIDE SEQUENCE</scope>
</reference>
<protein>
    <recommendedName>
        <fullName evidence="9">Pro-adrenomedullin</fullName>
    </recommendedName>
</protein>
<evidence type="ECO:0000256" key="4">
    <source>
        <dbReference type="ARBA" id="ARBA00022685"/>
    </source>
</evidence>
<evidence type="ECO:0000256" key="6">
    <source>
        <dbReference type="ARBA" id="ARBA00022729"/>
    </source>
</evidence>
<evidence type="ECO:0000256" key="5">
    <source>
        <dbReference type="ARBA" id="ARBA00022702"/>
    </source>
</evidence>